<comment type="caution">
    <text evidence="1">The sequence shown here is derived from an EMBL/GenBank/DDBJ whole genome shotgun (WGS) entry which is preliminary data.</text>
</comment>
<gene>
    <name evidence="1" type="ORF">RPERSI_LOCUS24584</name>
</gene>
<name>A0ACA9RYR2_9GLOM</name>
<proteinExistence type="predicted"/>
<reference evidence="1" key="1">
    <citation type="submission" date="2021-06" db="EMBL/GenBank/DDBJ databases">
        <authorList>
            <person name="Kallberg Y."/>
            <person name="Tangrot J."/>
            <person name="Rosling A."/>
        </authorList>
    </citation>
    <scope>NUCLEOTIDE SEQUENCE</scope>
    <source>
        <strain evidence="1">MA461A</strain>
    </source>
</reference>
<accession>A0ACA9RYR2</accession>
<organism evidence="1 2">
    <name type="scientific">Racocetra persica</name>
    <dbReference type="NCBI Taxonomy" id="160502"/>
    <lineage>
        <taxon>Eukaryota</taxon>
        <taxon>Fungi</taxon>
        <taxon>Fungi incertae sedis</taxon>
        <taxon>Mucoromycota</taxon>
        <taxon>Glomeromycotina</taxon>
        <taxon>Glomeromycetes</taxon>
        <taxon>Diversisporales</taxon>
        <taxon>Gigasporaceae</taxon>
        <taxon>Racocetra</taxon>
    </lineage>
</organism>
<sequence>SQCHYFSACNLPKSTTSITDIHCVWDVILFCIPVDVGAICTNTW</sequence>
<protein>
    <submittedName>
        <fullName evidence="1">2712_t:CDS:1</fullName>
    </submittedName>
</protein>
<feature type="non-terminal residue" evidence="1">
    <location>
        <position position="1"/>
    </location>
</feature>
<dbReference type="Proteomes" id="UP000789920">
    <property type="component" value="Unassembled WGS sequence"/>
</dbReference>
<evidence type="ECO:0000313" key="1">
    <source>
        <dbReference type="EMBL" id="CAG8817016.1"/>
    </source>
</evidence>
<keyword evidence="2" id="KW-1185">Reference proteome</keyword>
<feature type="non-terminal residue" evidence="1">
    <location>
        <position position="44"/>
    </location>
</feature>
<evidence type="ECO:0000313" key="2">
    <source>
        <dbReference type="Proteomes" id="UP000789920"/>
    </source>
</evidence>
<dbReference type="EMBL" id="CAJVQC010079294">
    <property type="protein sequence ID" value="CAG8817016.1"/>
    <property type="molecule type" value="Genomic_DNA"/>
</dbReference>